<dbReference type="EMBL" id="JAWQEG010007648">
    <property type="protein sequence ID" value="KAK3851968.1"/>
    <property type="molecule type" value="Genomic_DNA"/>
</dbReference>
<organism evidence="1 2">
    <name type="scientific">Petrolisthes cinctipes</name>
    <name type="common">Flat porcelain crab</name>
    <dbReference type="NCBI Taxonomy" id="88211"/>
    <lineage>
        <taxon>Eukaryota</taxon>
        <taxon>Metazoa</taxon>
        <taxon>Ecdysozoa</taxon>
        <taxon>Arthropoda</taxon>
        <taxon>Crustacea</taxon>
        <taxon>Multicrustacea</taxon>
        <taxon>Malacostraca</taxon>
        <taxon>Eumalacostraca</taxon>
        <taxon>Eucarida</taxon>
        <taxon>Decapoda</taxon>
        <taxon>Pleocyemata</taxon>
        <taxon>Anomura</taxon>
        <taxon>Galatheoidea</taxon>
        <taxon>Porcellanidae</taxon>
        <taxon>Petrolisthes</taxon>
    </lineage>
</organism>
<reference evidence="1" key="1">
    <citation type="submission" date="2023-10" db="EMBL/GenBank/DDBJ databases">
        <title>Genome assemblies of two species of porcelain crab, Petrolisthes cinctipes and Petrolisthes manimaculis (Anomura: Porcellanidae).</title>
        <authorList>
            <person name="Angst P."/>
        </authorList>
    </citation>
    <scope>NUCLEOTIDE SEQUENCE</scope>
    <source>
        <strain evidence="1">PB745_01</strain>
        <tissue evidence="1">Gill</tissue>
    </source>
</reference>
<comment type="caution">
    <text evidence="1">The sequence shown here is derived from an EMBL/GenBank/DDBJ whole genome shotgun (WGS) entry which is preliminary data.</text>
</comment>
<dbReference type="Proteomes" id="UP001286313">
    <property type="component" value="Unassembled WGS sequence"/>
</dbReference>
<proteinExistence type="predicted"/>
<evidence type="ECO:0000313" key="2">
    <source>
        <dbReference type="Proteomes" id="UP001286313"/>
    </source>
</evidence>
<evidence type="ECO:0000313" key="1">
    <source>
        <dbReference type="EMBL" id="KAK3851968.1"/>
    </source>
</evidence>
<name>A0AAE1EHT6_PETCI</name>
<gene>
    <name evidence="1" type="ORF">Pcinc_041424</name>
</gene>
<sequence>MLDLPPPRVKQLATPLTCSPSHLITPLTAHLRQVTTPLTTHHTSHSSSHLTTPLTAHLTSPHLSQFILPHHTFHNSPHLSQFTTIRTGHLSHLTSPSSPLVQVTSKYYSSHNSQLTTNKCHLNIPHLSQLTTSTGHLSIPHLSHLTSPIRVEPHRRYRRSQYLSPQP</sequence>
<protein>
    <submittedName>
        <fullName evidence="1">Uncharacterized protein</fullName>
    </submittedName>
</protein>
<dbReference type="AlphaFoldDB" id="A0AAE1EHT6"/>
<accession>A0AAE1EHT6</accession>
<keyword evidence="2" id="KW-1185">Reference proteome</keyword>